<dbReference type="PANTHER" id="PTHR15512:SF0">
    <property type="entry name" value="TERF1-INTERACTING NUCLEAR FACTOR 2"/>
    <property type="match status" value="1"/>
</dbReference>
<sequence length="912" mass="104368">MLNTVNSFSKEHQYTIHPTKSVLLNQNQTSYNSGKERLSAWELGKMEITISDQATHLGITRSSKNENMINVDERISLARRTSYSLMKTGVHGTNGLNPRVSYNIYRIYILPRLLYSLKVLPLNIRQLKALSDFHTTFLRNIQSLPARTAPVAIYALLGALPLDAELHKRQLSLLQLLSYLRKSKPERNFTTTISSPTQILKSFWMCSSLAGGRYRKEEEEVITCMDTKQKILTWTLEYACKYKFHNVISAVSQNASDIEDWNVSRLYLVTSGLHCIVTSGDYNSYPQAIQFLEYLYENCKEFIPFRAYSKLVTGIKMMVLLKMLELNKEGVLVKLNEYFPRSGADYPGADKKELKRLSSVYSNFRKFYLPLAAEEKLRTAYFVEEFHEEYGPEFHAALKRLTENFLSKIESHLPVTVLERFMQCNEDKCYELHQDSSSAAFEIFLDVILTKSKLSESDLIHMLTMLGTITECDRVQPLDHTGLRTSSERTDSRKYMDGSKSLFSSSSNYDKNSIKRKGEMLSGKSSSSLSDDVFNSHSAYEKNTVFNAKNSNSSVYNSHETYKFKNRFDPIADHSKNYSIEENKNSNGIHMTDNFTDCEFARNCQLLSCVHKHVKQLTEQKCVICKEIDKATGKASTQGQKIVDIEFVGIKPIQRSPTSLKWHTKLTRSINMRSMKLQMPSLRLRGKPTNENLKGDLESQNIKKKNSNILKDISGEIDRQTFVAQYVDNLEIPMEIDNLECSTRENKFKNYHSDSQESSNFQLTQSVVHDVGPGPFIQEPTQVQYISSSSEEKTQNGTVMETAESENFEIFTCESTPCPRSPSNIDIIDSMSDASFDDEVLVPTSDLDEIDLDDIYNFDEDRLSPVSKDLAVPEISSHARHPDIKLCIIKLYRKKGLDVKDKRKKKVFHVYS</sequence>
<feature type="domain" description="TERF1-interacting nuclear factor 2 N-terminal" evidence="2">
    <location>
        <begin position="277"/>
        <end position="417"/>
    </location>
</feature>
<dbReference type="OrthoDB" id="6110924at2759"/>
<dbReference type="InterPro" id="IPR029400">
    <property type="entry name" value="TINF2_N"/>
</dbReference>
<feature type="compositionally biased region" description="Basic and acidic residues" evidence="1">
    <location>
        <begin position="486"/>
        <end position="497"/>
    </location>
</feature>
<proteinExistence type="predicted"/>
<evidence type="ECO:0000259" key="2">
    <source>
        <dbReference type="Pfam" id="PF14973"/>
    </source>
</evidence>
<dbReference type="GO" id="GO:1904356">
    <property type="term" value="P:regulation of telomere maintenance via telomere lengthening"/>
    <property type="evidence" value="ECO:0007669"/>
    <property type="project" value="TreeGrafter"/>
</dbReference>
<reference evidence="3 4" key="1">
    <citation type="submission" date="2020-06" db="EMBL/GenBank/DDBJ databases">
        <authorList>
            <person name="Li R."/>
            <person name="Bekaert M."/>
        </authorList>
    </citation>
    <scope>NUCLEOTIDE SEQUENCE [LARGE SCALE GENOMIC DNA]</scope>
    <source>
        <strain evidence="4">wild</strain>
    </source>
</reference>
<dbReference type="Pfam" id="PF14973">
    <property type="entry name" value="TINF2_N"/>
    <property type="match status" value="1"/>
</dbReference>
<keyword evidence="4" id="KW-1185">Reference proteome</keyword>
<dbReference type="CDD" id="cd11657">
    <property type="entry name" value="TIN2_N"/>
    <property type="match status" value="1"/>
</dbReference>
<dbReference type="GO" id="GO:0042162">
    <property type="term" value="F:telomeric DNA binding"/>
    <property type="evidence" value="ECO:0007669"/>
    <property type="project" value="TreeGrafter"/>
</dbReference>
<evidence type="ECO:0000256" key="1">
    <source>
        <dbReference type="SAM" id="MobiDB-lite"/>
    </source>
</evidence>
<dbReference type="GO" id="GO:0016233">
    <property type="term" value="P:telomere capping"/>
    <property type="evidence" value="ECO:0007669"/>
    <property type="project" value="InterPro"/>
</dbReference>
<dbReference type="AlphaFoldDB" id="A0A6J8DJ01"/>
<evidence type="ECO:0000313" key="4">
    <source>
        <dbReference type="Proteomes" id="UP000507470"/>
    </source>
</evidence>
<dbReference type="GO" id="GO:0070187">
    <property type="term" value="C:shelterin complex"/>
    <property type="evidence" value="ECO:0007669"/>
    <property type="project" value="InterPro"/>
</dbReference>
<dbReference type="Proteomes" id="UP000507470">
    <property type="component" value="Unassembled WGS sequence"/>
</dbReference>
<evidence type="ECO:0000313" key="3">
    <source>
        <dbReference type="EMBL" id="CAC5408633.1"/>
    </source>
</evidence>
<dbReference type="PANTHER" id="PTHR15512">
    <property type="entry name" value="TERF1-INTERACTING NUCLEAR FACTOR 2"/>
    <property type="match status" value="1"/>
</dbReference>
<accession>A0A6J8DJ01</accession>
<feature type="region of interest" description="Disordered" evidence="1">
    <location>
        <begin position="480"/>
        <end position="499"/>
    </location>
</feature>
<name>A0A6J8DJ01_MYTCO</name>
<dbReference type="EMBL" id="CACVKT020007578">
    <property type="protein sequence ID" value="CAC5408633.1"/>
    <property type="molecule type" value="Genomic_DNA"/>
</dbReference>
<dbReference type="InterPro" id="IPR039098">
    <property type="entry name" value="TINF2"/>
</dbReference>
<gene>
    <name evidence="3" type="ORF">MCOR_42002</name>
</gene>
<protein>
    <recommendedName>
        <fullName evidence="2">TERF1-interacting nuclear factor 2 N-terminal domain-containing protein</fullName>
    </recommendedName>
</protein>
<organism evidence="3 4">
    <name type="scientific">Mytilus coruscus</name>
    <name type="common">Sea mussel</name>
    <dbReference type="NCBI Taxonomy" id="42192"/>
    <lineage>
        <taxon>Eukaryota</taxon>
        <taxon>Metazoa</taxon>
        <taxon>Spiralia</taxon>
        <taxon>Lophotrochozoa</taxon>
        <taxon>Mollusca</taxon>
        <taxon>Bivalvia</taxon>
        <taxon>Autobranchia</taxon>
        <taxon>Pteriomorphia</taxon>
        <taxon>Mytilida</taxon>
        <taxon>Mytiloidea</taxon>
        <taxon>Mytilidae</taxon>
        <taxon>Mytilinae</taxon>
        <taxon>Mytilus</taxon>
    </lineage>
</organism>